<protein>
    <submittedName>
        <fullName evidence="1">Uncharacterized protein</fullName>
    </submittedName>
</protein>
<gene>
    <name evidence="1" type="ORF">HF394_01680</name>
</gene>
<name>A0A1G8JBX6_9BACL</name>
<evidence type="ECO:0000313" key="1">
    <source>
        <dbReference type="EMBL" id="QKX49388.1"/>
    </source>
</evidence>
<dbReference type="RefSeq" id="WP_157833109.1">
    <property type="nucleotide sequence ID" value="NZ_CP051177.1"/>
</dbReference>
<organism evidence="1 2">
    <name type="scientific">Planococcus glaciei</name>
    <dbReference type="NCBI Taxonomy" id="459472"/>
    <lineage>
        <taxon>Bacteria</taxon>
        <taxon>Bacillati</taxon>
        <taxon>Bacillota</taxon>
        <taxon>Bacilli</taxon>
        <taxon>Bacillales</taxon>
        <taxon>Caryophanaceae</taxon>
        <taxon>Planococcus</taxon>
    </lineage>
</organism>
<dbReference type="Proteomes" id="UP000509222">
    <property type="component" value="Chromosome"/>
</dbReference>
<dbReference type="AlphaFoldDB" id="A0A1G8JBX6"/>
<evidence type="ECO:0000313" key="2">
    <source>
        <dbReference type="Proteomes" id="UP000509222"/>
    </source>
</evidence>
<dbReference type="EMBL" id="CP051177">
    <property type="protein sequence ID" value="QKX49388.1"/>
    <property type="molecule type" value="Genomic_DNA"/>
</dbReference>
<accession>A0A1G8JBX6</accession>
<keyword evidence="2" id="KW-1185">Reference proteome</keyword>
<sequence length="57" mass="6763">MDRRRVDPQEVERRQFDDDFFASLDMIGEGSPVFSFLEDDDIPEEVKDEEKKAQNLQ</sequence>
<proteinExistence type="predicted"/>
<reference evidence="2" key="1">
    <citation type="submission" date="2020-06" db="EMBL/GenBank/DDBJ databases">
        <title>Isolation of Planomicrobium glaciei.</title>
        <authorList>
            <person name="Malisova L."/>
            <person name="Safrankova R."/>
            <person name="Jakubu V."/>
            <person name="Spanelova P."/>
        </authorList>
    </citation>
    <scope>NUCLEOTIDE SEQUENCE [LARGE SCALE GENOMIC DNA]</scope>
    <source>
        <strain evidence="2">NRL-ATB46093</strain>
    </source>
</reference>